<reference evidence="2 3" key="1">
    <citation type="submission" date="2016-10" db="EMBL/GenBank/DDBJ databases">
        <authorList>
            <person name="de Groot N.N."/>
        </authorList>
    </citation>
    <scope>NUCLEOTIDE SEQUENCE [LARGE SCALE GENOMIC DNA]</scope>
    <source>
        <strain evidence="2 3">MT12</strain>
    </source>
</reference>
<organism evidence="2 3">
    <name type="scientific">Bradyrhizobium erythrophlei</name>
    <dbReference type="NCBI Taxonomy" id="1437360"/>
    <lineage>
        <taxon>Bacteria</taxon>
        <taxon>Pseudomonadati</taxon>
        <taxon>Pseudomonadota</taxon>
        <taxon>Alphaproteobacteria</taxon>
        <taxon>Hyphomicrobiales</taxon>
        <taxon>Nitrobacteraceae</taxon>
        <taxon>Bradyrhizobium</taxon>
    </lineage>
</organism>
<gene>
    <name evidence="2" type="ORF">SAMN05444164_1366</name>
</gene>
<feature type="domain" description="DUF302" evidence="1">
    <location>
        <begin position="37"/>
        <end position="99"/>
    </location>
</feature>
<dbReference type="PANTHER" id="PTHR38342">
    <property type="entry name" value="SLR5037 PROTEIN"/>
    <property type="match status" value="1"/>
</dbReference>
<dbReference type="SUPFAM" id="SSF103247">
    <property type="entry name" value="TT1751-like"/>
    <property type="match status" value="1"/>
</dbReference>
<evidence type="ECO:0000313" key="2">
    <source>
        <dbReference type="EMBL" id="SEC24216.1"/>
    </source>
</evidence>
<accession>A0A1H4QX50</accession>
<dbReference type="EMBL" id="FNTH01000001">
    <property type="protein sequence ID" value="SEC24216.1"/>
    <property type="molecule type" value="Genomic_DNA"/>
</dbReference>
<dbReference type="InterPro" id="IPR005180">
    <property type="entry name" value="DUF302"/>
</dbReference>
<dbReference type="InterPro" id="IPR035923">
    <property type="entry name" value="TT1751-like_sf"/>
</dbReference>
<dbReference type="Proteomes" id="UP000198992">
    <property type="component" value="Unassembled WGS sequence"/>
</dbReference>
<evidence type="ECO:0000313" key="3">
    <source>
        <dbReference type="Proteomes" id="UP000198992"/>
    </source>
</evidence>
<dbReference type="CDD" id="cd14797">
    <property type="entry name" value="DUF302"/>
    <property type="match status" value="1"/>
</dbReference>
<dbReference type="RefSeq" id="WP_092114840.1">
    <property type="nucleotide sequence ID" value="NZ_FNTH01000001.1"/>
</dbReference>
<dbReference type="Gene3D" id="3.30.310.70">
    <property type="entry name" value="TT1751-like domain"/>
    <property type="match status" value="1"/>
</dbReference>
<dbReference type="OrthoDB" id="9799367at2"/>
<dbReference type="Pfam" id="PF03625">
    <property type="entry name" value="DUF302"/>
    <property type="match status" value="1"/>
</dbReference>
<evidence type="ECO:0000259" key="1">
    <source>
        <dbReference type="Pfam" id="PF03625"/>
    </source>
</evidence>
<dbReference type="PANTHER" id="PTHR38342:SF2">
    <property type="entry name" value="INNER MEMBRANE OR EXPORTED"/>
    <property type="match status" value="1"/>
</dbReference>
<proteinExistence type="predicted"/>
<sequence length="135" mass="13915">MAIDGLISLRSQVGPKQTADRLKAELQARGLTLFAQIDHAAGAAGAGLALRPTELFVFGNAKGGTPLMQAAQTIGIDLPLKALVWQDEAGDCWFSYNDPAWLAERHGVAEATGQVTANMSALLGAIAKAVTSGGA</sequence>
<protein>
    <submittedName>
        <fullName evidence="2">Uncharacterized conserved protein, DUF302 family</fullName>
    </submittedName>
</protein>
<dbReference type="AlphaFoldDB" id="A0A1H4QX50"/>
<name>A0A1H4QX50_9BRAD</name>